<evidence type="ECO:0000313" key="4">
    <source>
        <dbReference type="EMBL" id="SFH87002.1"/>
    </source>
</evidence>
<evidence type="ECO:0000313" key="5">
    <source>
        <dbReference type="Proteomes" id="UP000198931"/>
    </source>
</evidence>
<dbReference type="Pfam" id="PF00440">
    <property type="entry name" value="TetR_N"/>
    <property type="match status" value="1"/>
</dbReference>
<name>A0A1I3DJS0_9FLAO</name>
<dbReference type="InterPro" id="IPR009057">
    <property type="entry name" value="Homeodomain-like_sf"/>
</dbReference>
<dbReference type="PROSITE" id="PS50977">
    <property type="entry name" value="HTH_TETR_2"/>
    <property type="match status" value="1"/>
</dbReference>
<sequence length="214" mass="25123">MFLSFFKISLQMIMSEKTIFLEKVSALFLENGAKAVTMDDVSKHLSISKRTLYEEYKNKEELLAAVLDFKLQNIIDAIQNIEAEKTNSIEKILIQDKDFEKFSSTNHSVFIRQLIKYYPAIFDQHILNMNEKISEVLLKNIEKGREEGLYRDNFNESLNIRFFLQIMLSFENSVLFENEQFDRSSFCAEGVTFYLYSITTEKGRKILDKIKSEL</sequence>
<dbReference type="PANTHER" id="PTHR43479:SF11">
    <property type="entry name" value="ACREF_ENVCD OPERON REPRESSOR-RELATED"/>
    <property type="match status" value="1"/>
</dbReference>
<evidence type="ECO:0000259" key="3">
    <source>
        <dbReference type="PROSITE" id="PS50977"/>
    </source>
</evidence>
<dbReference type="PANTHER" id="PTHR43479">
    <property type="entry name" value="ACREF/ENVCD OPERON REPRESSOR-RELATED"/>
    <property type="match status" value="1"/>
</dbReference>
<accession>A0A1I3DJS0</accession>
<dbReference type="Gene3D" id="1.10.357.10">
    <property type="entry name" value="Tetracycline Repressor, domain 2"/>
    <property type="match status" value="1"/>
</dbReference>
<reference evidence="4 5" key="1">
    <citation type="submission" date="2016-10" db="EMBL/GenBank/DDBJ databases">
        <authorList>
            <person name="de Groot N.N."/>
        </authorList>
    </citation>
    <scope>NUCLEOTIDE SEQUENCE [LARGE SCALE GENOMIC DNA]</scope>
    <source>
        <strain evidence="4 5">DSM 26000</strain>
    </source>
</reference>
<evidence type="ECO:0000256" key="1">
    <source>
        <dbReference type="ARBA" id="ARBA00023125"/>
    </source>
</evidence>
<dbReference type="AlphaFoldDB" id="A0A1I3DJS0"/>
<dbReference type="SUPFAM" id="SSF46689">
    <property type="entry name" value="Homeodomain-like"/>
    <property type="match status" value="1"/>
</dbReference>
<feature type="DNA-binding region" description="H-T-H motif" evidence="2">
    <location>
        <begin position="37"/>
        <end position="56"/>
    </location>
</feature>
<keyword evidence="5" id="KW-1185">Reference proteome</keyword>
<protein>
    <submittedName>
        <fullName evidence="4">Transcriptional regulator, TetR family</fullName>
    </submittedName>
</protein>
<keyword evidence="1 2" id="KW-0238">DNA-binding</keyword>
<dbReference type="EMBL" id="FOQT01000001">
    <property type="protein sequence ID" value="SFH87002.1"/>
    <property type="molecule type" value="Genomic_DNA"/>
</dbReference>
<organism evidence="4 5">
    <name type="scientific">Halpernia frigidisoli</name>
    <dbReference type="NCBI Taxonomy" id="1125876"/>
    <lineage>
        <taxon>Bacteria</taxon>
        <taxon>Pseudomonadati</taxon>
        <taxon>Bacteroidota</taxon>
        <taxon>Flavobacteriia</taxon>
        <taxon>Flavobacteriales</taxon>
        <taxon>Weeksellaceae</taxon>
        <taxon>Chryseobacterium group</taxon>
        <taxon>Halpernia</taxon>
    </lineage>
</organism>
<dbReference type="STRING" id="1125876.SAMN05443292_0522"/>
<dbReference type="GO" id="GO:0003677">
    <property type="term" value="F:DNA binding"/>
    <property type="evidence" value="ECO:0007669"/>
    <property type="project" value="UniProtKB-UniRule"/>
</dbReference>
<evidence type="ECO:0000256" key="2">
    <source>
        <dbReference type="PROSITE-ProRule" id="PRU00335"/>
    </source>
</evidence>
<proteinExistence type="predicted"/>
<dbReference type="InterPro" id="IPR001647">
    <property type="entry name" value="HTH_TetR"/>
</dbReference>
<dbReference type="Proteomes" id="UP000198931">
    <property type="component" value="Unassembled WGS sequence"/>
</dbReference>
<gene>
    <name evidence="4" type="ORF">SAMN05443292_0522</name>
</gene>
<dbReference type="InterPro" id="IPR050624">
    <property type="entry name" value="HTH-type_Tx_Regulator"/>
</dbReference>
<feature type="domain" description="HTH tetR-type" evidence="3">
    <location>
        <begin position="14"/>
        <end position="74"/>
    </location>
</feature>